<comment type="similarity">
    <text evidence="2">Belongs to the glycosyltransferase 2 family.</text>
</comment>
<evidence type="ECO:0000313" key="6">
    <source>
        <dbReference type="EMBL" id="MDR7382456.1"/>
    </source>
</evidence>
<dbReference type="Gene3D" id="3.90.550.10">
    <property type="entry name" value="Spore Coat Polysaccharide Biosynthesis Protein SpsA, Chain A"/>
    <property type="match status" value="1"/>
</dbReference>
<name>A0ABU2CME6_9MICO</name>
<dbReference type="PANTHER" id="PTHR43179">
    <property type="entry name" value="RHAMNOSYLTRANSFERASE WBBL"/>
    <property type="match status" value="1"/>
</dbReference>
<reference evidence="6 7" key="1">
    <citation type="submission" date="2023-07" db="EMBL/GenBank/DDBJ databases">
        <title>Sequencing the genomes of 1000 actinobacteria strains.</title>
        <authorList>
            <person name="Klenk H.-P."/>
        </authorList>
    </citation>
    <scope>NUCLEOTIDE SEQUENCE [LARGE SCALE GENOMIC DNA]</scope>
    <source>
        <strain evidence="6 7">DSM 45554</strain>
    </source>
</reference>
<dbReference type="Pfam" id="PF00535">
    <property type="entry name" value="Glycos_transf_2"/>
    <property type="match status" value="1"/>
</dbReference>
<organism evidence="6 7">
    <name type="scientific">Promicromonospora iranensis</name>
    <dbReference type="NCBI Taxonomy" id="1105144"/>
    <lineage>
        <taxon>Bacteria</taxon>
        <taxon>Bacillati</taxon>
        <taxon>Actinomycetota</taxon>
        <taxon>Actinomycetes</taxon>
        <taxon>Micrococcales</taxon>
        <taxon>Promicromonosporaceae</taxon>
        <taxon>Promicromonospora</taxon>
    </lineage>
</organism>
<dbReference type="EMBL" id="JAVDYE010000001">
    <property type="protein sequence ID" value="MDR7382456.1"/>
    <property type="molecule type" value="Genomic_DNA"/>
</dbReference>
<protein>
    <submittedName>
        <fullName evidence="6">Glycosyltransferase involved in cell wall biosynthesis</fullName>
    </submittedName>
</protein>
<dbReference type="Proteomes" id="UP001183585">
    <property type="component" value="Unassembled WGS sequence"/>
</dbReference>
<keyword evidence="4" id="KW-0808">Transferase</keyword>
<evidence type="ECO:0000256" key="3">
    <source>
        <dbReference type="ARBA" id="ARBA00022676"/>
    </source>
</evidence>
<dbReference type="SUPFAM" id="SSF53448">
    <property type="entry name" value="Nucleotide-diphospho-sugar transferases"/>
    <property type="match status" value="1"/>
</dbReference>
<evidence type="ECO:0000256" key="2">
    <source>
        <dbReference type="ARBA" id="ARBA00006739"/>
    </source>
</evidence>
<dbReference type="InterPro" id="IPR001173">
    <property type="entry name" value="Glyco_trans_2-like"/>
</dbReference>
<evidence type="ECO:0000256" key="1">
    <source>
        <dbReference type="ARBA" id="ARBA00004776"/>
    </source>
</evidence>
<dbReference type="RefSeq" id="WP_274993254.1">
    <property type="nucleotide sequence ID" value="NZ_JAJQQP010000004.1"/>
</dbReference>
<accession>A0ABU2CME6</accession>
<evidence type="ECO:0000313" key="7">
    <source>
        <dbReference type="Proteomes" id="UP001183585"/>
    </source>
</evidence>
<dbReference type="InterPro" id="IPR029044">
    <property type="entry name" value="Nucleotide-diphossugar_trans"/>
</dbReference>
<proteinExistence type="inferred from homology"/>
<sequence length="302" mass="31492">MRTPSVTVAVVTYRRTAMLSELLPLVTTQAADLPGASVLVVDNDPDGSAAVVCSGHDVRYVAEPRPGIGAARDRAVREAGTDAVAFIDDDELPQDDWLSALVTTWRESGAAAVAGPVLAVLPGPPDPWITAGAFYPRPNPPSGTRLGAAGAGNLLLDLGWLRAAGISFDPDRGDRGGEDTQLTRRLVRSGGEIVWCADAVVSETMPAERYTRRWLLQRRFGHGVVSGELAVELAGGFAARQVARTRELLAGGCQVVGGATRAALGLGTGSARHHARGLRTVMRGAGRVVGALGGAFAAYRRG</sequence>
<evidence type="ECO:0000259" key="5">
    <source>
        <dbReference type="Pfam" id="PF00535"/>
    </source>
</evidence>
<comment type="caution">
    <text evidence="6">The sequence shown here is derived from an EMBL/GenBank/DDBJ whole genome shotgun (WGS) entry which is preliminary data.</text>
</comment>
<feature type="domain" description="Glycosyltransferase 2-like" evidence="5">
    <location>
        <begin position="7"/>
        <end position="124"/>
    </location>
</feature>
<dbReference type="PANTHER" id="PTHR43179:SF12">
    <property type="entry name" value="GALACTOFURANOSYLTRANSFERASE GLFT2"/>
    <property type="match status" value="1"/>
</dbReference>
<comment type="pathway">
    <text evidence="1">Cell wall biogenesis; cell wall polysaccharide biosynthesis.</text>
</comment>
<keyword evidence="7" id="KW-1185">Reference proteome</keyword>
<gene>
    <name evidence="6" type="ORF">J2S48_001971</name>
</gene>
<evidence type="ECO:0000256" key="4">
    <source>
        <dbReference type="ARBA" id="ARBA00022679"/>
    </source>
</evidence>
<keyword evidence="3" id="KW-0328">Glycosyltransferase</keyword>